<keyword evidence="1" id="KW-0808">Transferase</keyword>
<proteinExistence type="predicted"/>
<keyword evidence="2" id="KW-1185">Reference proteome</keyword>
<organism evidence="1 2">
    <name type="scientific">Aristaeella lactis</name>
    <dbReference type="NCBI Taxonomy" id="3046383"/>
    <lineage>
        <taxon>Bacteria</taxon>
        <taxon>Bacillati</taxon>
        <taxon>Bacillota</taxon>
        <taxon>Clostridia</taxon>
        <taxon>Eubacteriales</taxon>
        <taxon>Aristaeellaceae</taxon>
        <taxon>Aristaeella</taxon>
    </lineage>
</organism>
<dbReference type="EMBL" id="FWXZ01000001">
    <property type="protein sequence ID" value="SMC39806.1"/>
    <property type="molecule type" value="Genomic_DNA"/>
</dbReference>
<comment type="caution">
    <text evidence="1">The sequence shown here is derived from an EMBL/GenBank/DDBJ whole genome shotgun (WGS) entry which is preliminary data.</text>
</comment>
<gene>
    <name evidence="1" type="ORF">SAMN06297397_0624</name>
</gene>
<evidence type="ECO:0000313" key="2">
    <source>
        <dbReference type="Proteomes" id="UP000192328"/>
    </source>
</evidence>
<dbReference type="Proteomes" id="UP000192328">
    <property type="component" value="Unassembled WGS sequence"/>
</dbReference>
<sequence length="210" mass="22583">MPREILYIICCLLGYLLGSISGGIITSTLAKGPDLHTVGSKSTGASNVQRTMGWKYGIITFLIDGLKGIAACAIAELFTGSHFAAMLAGLFCVIGHNWPVFFHFRGGKGVATTGGVMLYCFPLPALLCIALTVAVIALFRYISVGSMLLVVTFFILSFFFSSCNACVIVWTFILMVMCIARHHANIDRLIHGNENKLGHKAHPSGGAHEQ</sequence>
<evidence type="ECO:0000313" key="1">
    <source>
        <dbReference type="EMBL" id="SMC39806.1"/>
    </source>
</evidence>
<accession>A0AC61PIR6</accession>
<keyword evidence="1" id="KW-0012">Acyltransferase</keyword>
<protein>
    <submittedName>
        <fullName evidence="1">Glycerol-3-phosphate acyltransferase PlsY</fullName>
    </submittedName>
</protein>
<reference evidence="1" key="1">
    <citation type="submission" date="2017-04" db="EMBL/GenBank/DDBJ databases">
        <authorList>
            <person name="Varghese N."/>
            <person name="Submissions S."/>
        </authorList>
    </citation>
    <scope>NUCLEOTIDE SEQUENCE</scope>
    <source>
        <strain evidence="1">WTE2008</strain>
    </source>
</reference>
<name>A0AC61PIR6_9FIRM</name>